<comment type="caution">
    <text evidence="2">The sequence shown here is derived from an EMBL/GenBank/DDBJ whole genome shotgun (WGS) entry which is preliminary data.</text>
</comment>
<dbReference type="InterPro" id="IPR050767">
    <property type="entry name" value="Sel1_AlgK"/>
</dbReference>
<accession>A0A433CUL0</accession>
<dbReference type="AlphaFoldDB" id="A0A433CUL0"/>
<proteinExistence type="inferred from homology"/>
<dbReference type="EMBL" id="RBNI01012824">
    <property type="protein sequence ID" value="RUP42425.1"/>
    <property type="molecule type" value="Genomic_DNA"/>
</dbReference>
<protein>
    <recommendedName>
        <fullName evidence="4">HCP-like protein</fullName>
    </recommendedName>
</protein>
<evidence type="ECO:0000313" key="3">
    <source>
        <dbReference type="Proteomes" id="UP000268093"/>
    </source>
</evidence>
<dbReference type="PANTHER" id="PTHR11102:SF160">
    <property type="entry name" value="ERAD-ASSOCIATED E3 UBIQUITIN-PROTEIN LIGASE COMPONENT HRD3"/>
    <property type="match status" value="1"/>
</dbReference>
<dbReference type="Pfam" id="PF08238">
    <property type="entry name" value="Sel1"/>
    <property type="match status" value="8"/>
</dbReference>
<comment type="similarity">
    <text evidence="1">Belongs to the sel-1 family.</text>
</comment>
<evidence type="ECO:0000313" key="2">
    <source>
        <dbReference type="EMBL" id="RUP42425.1"/>
    </source>
</evidence>
<sequence>MSDQTIGDVGNALLSAATSGPIATGDHGNSANPQTTVGFSTIRADENSVAIAAMNLSSGAGSVTANVGPVNHYVNHTYHITSNDLAAAPPAFTSSVFKEPTPSPPELCADVNDEIDALPESQRETFMTAMSLYDAGSIPEAINFLTNTEYREQALTQRILGHYEIARDYKPTAFGCFKRSAEMGDSKAQFYVGWCLSHRFGTKLDNRSAFIWYTKSVRQGNPQAIEALCNVQWIEHIYDTIADDTVSYLTFALLRTVFESRASDDLINNVKESASGGDIHAQNLLMWLNILGVSISSETVDTLEWLVESAVGGNKLAQLKLRECIVPLLAIDDICCDQNTYDYYRRMPMPTNAILSYSQVSEDNEKIFYLLVSHATDSAYSQRLLGTCYAYGIGTEQDNDQAFDLFSQAAEDGDKLAMQILEQWDEKKAARAGDVDAAYRLYWRYKQGDEVEMNLNKAFRWVLLAANGDNPEAQNALGGCYARGEGTEIDPSMAAIYYQKSASRSAHALNNLGKAYEEGNGIEKNFYKAFECYQKAATMGHTSAQVSLGNCYSEGRGTHIDYRTAHEWYKKAALAGDPSGMFYLAESFKHGRHGNIDLFEAKRWHIKAMESGDPRAVGQLEKPFLKYLDYGERLIRHLTKGRVIPGLEFLAPAEDKTPDSL</sequence>
<dbReference type="InterPro" id="IPR006597">
    <property type="entry name" value="Sel1-like"/>
</dbReference>
<dbReference type="Proteomes" id="UP000268093">
    <property type="component" value="Unassembled WGS sequence"/>
</dbReference>
<dbReference type="SMART" id="SM00671">
    <property type="entry name" value="SEL1"/>
    <property type="match status" value="7"/>
</dbReference>
<evidence type="ECO:0008006" key="4">
    <source>
        <dbReference type="Google" id="ProtNLM"/>
    </source>
</evidence>
<dbReference type="InterPro" id="IPR011990">
    <property type="entry name" value="TPR-like_helical_dom_sf"/>
</dbReference>
<gene>
    <name evidence="2" type="ORF">BC936DRAFT_138263</name>
</gene>
<keyword evidence="3" id="KW-1185">Reference proteome</keyword>
<dbReference type="Gene3D" id="1.25.40.10">
    <property type="entry name" value="Tetratricopeptide repeat domain"/>
    <property type="match status" value="4"/>
</dbReference>
<name>A0A433CUL0_9FUNG</name>
<reference evidence="2 3" key="1">
    <citation type="journal article" date="2018" name="New Phytol.">
        <title>Phylogenomics of Endogonaceae and evolution of mycorrhizas within Mucoromycota.</title>
        <authorList>
            <person name="Chang Y."/>
            <person name="Desiro A."/>
            <person name="Na H."/>
            <person name="Sandor L."/>
            <person name="Lipzen A."/>
            <person name="Clum A."/>
            <person name="Barry K."/>
            <person name="Grigoriev I.V."/>
            <person name="Martin F.M."/>
            <person name="Stajich J.E."/>
            <person name="Smith M.E."/>
            <person name="Bonito G."/>
            <person name="Spatafora J.W."/>
        </authorList>
    </citation>
    <scope>NUCLEOTIDE SEQUENCE [LARGE SCALE GENOMIC DNA]</scope>
    <source>
        <strain evidence="2 3">GMNB39</strain>
    </source>
</reference>
<organism evidence="2 3">
    <name type="scientific">Jimgerdemannia flammicorona</name>
    <dbReference type="NCBI Taxonomy" id="994334"/>
    <lineage>
        <taxon>Eukaryota</taxon>
        <taxon>Fungi</taxon>
        <taxon>Fungi incertae sedis</taxon>
        <taxon>Mucoromycota</taxon>
        <taxon>Mucoromycotina</taxon>
        <taxon>Endogonomycetes</taxon>
        <taxon>Endogonales</taxon>
        <taxon>Endogonaceae</taxon>
        <taxon>Jimgerdemannia</taxon>
    </lineage>
</organism>
<dbReference type="PANTHER" id="PTHR11102">
    <property type="entry name" value="SEL-1-LIKE PROTEIN"/>
    <property type="match status" value="1"/>
</dbReference>
<dbReference type="OrthoDB" id="2384430at2759"/>
<evidence type="ECO:0000256" key="1">
    <source>
        <dbReference type="ARBA" id="ARBA00038101"/>
    </source>
</evidence>
<dbReference type="SUPFAM" id="SSF81901">
    <property type="entry name" value="HCP-like"/>
    <property type="match status" value="3"/>
</dbReference>